<feature type="compositionally biased region" description="Low complexity" evidence="4">
    <location>
        <begin position="101"/>
        <end position="114"/>
    </location>
</feature>
<evidence type="ECO:0000313" key="6">
    <source>
        <dbReference type="Proteomes" id="UP000254707"/>
    </source>
</evidence>
<keyword evidence="1 2" id="KW-0238">DNA-binding</keyword>
<gene>
    <name evidence="5" type="primary">ssb_2</name>
    <name evidence="5" type="ORF">NCTC7688_01200</name>
</gene>
<dbReference type="Pfam" id="PF00436">
    <property type="entry name" value="SSB"/>
    <property type="match status" value="1"/>
</dbReference>
<evidence type="ECO:0000256" key="2">
    <source>
        <dbReference type="HAMAP-Rule" id="MF_00984"/>
    </source>
</evidence>
<dbReference type="InterPro" id="IPR011344">
    <property type="entry name" value="ssDNA-bd"/>
</dbReference>
<sequence>MPNVFVFTGRITKDLEVKEVSNNLKVLNFSLAVDNPYKKDDVSFFDIVAFGNKAENTAKFCGKGSKVAVDGTVKQERFTDKEGNNRSVVRFNANNIEFLDNKSQSNEQSQQNVSKGQQTGTNKQQPRNDNPFANGGADISEDSLPF</sequence>
<dbReference type="GO" id="GO:0006260">
    <property type="term" value="P:DNA replication"/>
    <property type="evidence" value="ECO:0007669"/>
    <property type="project" value="InterPro"/>
</dbReference>
<evidence type="ECO:0000256" key="4">
    <source>
        <dbReference type="SAM" id="MobiDB-lite"/>
    </source>
</evidence>
<dbReference type="Proteomes" id="UP000254707">
    <property type="component" value="Unassembled WGS sequence"/>
</dbReference>
<accession>A0A380HMA6</accession>
<dbReference type="InterPro" id="IPR012340">
    <property type="entry name" value="NA-bd_OB-fold"/>
</dbReference>
<dbReference type="CDD" id="cd04496">
    <property type="entry name" value="SSB_OBF"/>
    <property type="match status" value="1"/>
</dbReference>
<proteinExistence type="inferred from homology"/>
<comment type="subunit">
    <text evidence="2">Homotetramer.</text>
</comment>
<dbReference type="InterPro" id="IPR000424">
    <property type="entry name" value="Primosome_PriB/ssb"/>
</dbReference>
<dbReference type="PROSITE" id="PS50935">
    <property type="entry name" value="SSB"/>
    <property type="match status" value="1"/>
</dbReference>
<feature type="region of interest" description="Disordered" evidence="4">
    <location>
        <begin position="99"/>
        <end position="146"/>
    </location>
</feature>
<dbReference type="EMBL" id="UHED01000001">
    <property type="protein sequence ID" value="SUM82646.1"/>
    <property type="molecule type" value="Genomic_DNA"/>
</dbReference>
<dbReference type="RefSeq" id="WP_115340526.1">
    <property type="nucleotide sequence ID" value="NZ_UHED01000001.1"/>
</dbReference>
<reference evidence="5 6" key="1">
    <citation type="submission" date="2018-06" db="EMBL/GenBank/DDBJ databases">
        <authorList>
            <consortium name="Pathogen Informatics"/>
            <person name="Doyle S."/>
        </authorList>
    </citation>
    <scope>NUCLEOTIDE SEQUENCE [LARGE SCALE GENOMIC DNA]</scope>
    <source>
        <strain evidence="5 6">NCTC7688</strain>
    </source>
</reference>
<dbReference type="HAMAP" id="MF_00984">
    <property type="entry name" value="SSB"/>
    <property type="match status" value="1"/>
</dbReference>
<comment type="caution">
    <text evidence="2">Lacks conserved residue(s) required for the propagation of feature annotation.</text>
</comment>
<evidence type="ECO:0000256" key="3">
    <source>
        <dbReference type="PIRNR" id="PIRNR002070"/>
    </source>
</evidence>
<protein>
    <recommendedName>
        <fullName evidence="2 3">Single-stranded DNA-binding protein</fullName>
        <shortName evidence="2">SSB</shortName>
    </recommendedName>
</protein>
<evidence type="ECO:0000313" key="5">
    <source>
        <dbReference type="EMBL" id="SUM82646.1"/>
    </source>
</evidence>
<dbReference type="GO" id="GO:0003697">
    <property type="term" value="F:single-stranded DNA binding"/>
    <property type="evidence" value="ECO:0007669"/>
    <property type="project" value="UniProtKB-UniRule"/>
</dbReference>
<feature type="compositionally biased region" description="Polar residues" evidence="4">
    <location>
        <begin position="115"/>
        <end position="128"/>
    </location>
</feature>
<name>A0A380HMA6_STASA</name>
<dbReference type="AlphaFoldDB" id="A0A380HMA6"/>
<dbReference type="SUPFAM" id="SSF50249">
    <property type="entry name" value="Nucleic acid-binding proteins"/>
    <property type="match status" value="1"/>
</dbReference>
<dbReference type="NCBIfam" id="TIGR00621">
    <property type="entry name" value="ssb"/>
    <property type="match status" value="1"/>
</dbReference>
<organism evidence="5 6">
    <name type="scientific">Staphylococcus saprophyticus</name>
    <dbReference type="NCBI Taxonomy" id="29385"/>
    <lineage>
        <taxon>Bacteria</taxon>
        <taxon>Bacillati</taxon>
        <taxon>Bacillota</taxon>
        <taxon>Bacilli</taxon>
        <taxon>Bacillales</taxon>
        <taxon>Staphylococcaceae</taxon>
        <taxon>Staphylococcus</taxon>
    </lineage>
</organism>
<dbReference type="Gene3D" id="2.40.50.140">
    <property type="entry name" value="Nucleic acid-binding proteins"/>
    <property type="match status" value="1"/>
</dbReference>
<dbReference type="PIRSF" id="PIRSF002070">
    <property type="entry name" value="SSB"/>
    <property type="match status" value="1"/>
</dbReference>
<evidence type="ECO:0000256" key="1">
    <source>
        <dbReference type="ARBA" id="ARBA00023125"/>
    </source>
</evidence>